<evidence type="ECO:0000313" key="2">
    <source>
        <dbReference type="Proteomes" id="UP000345266"/>
    </source>
</evidence>
<reference evidence="1 2" key="1">
    <citation type="submission" date="2019-07" db="EMBL/GenBank/DDBJ databases">
        <authorList>
            <person name="Hibberd C M."/>
            <person name="Gehrig L. J."/>
            <person name="Chang H.-W."/>
            <person name="Venkatesh S."/>
        </authorList>
    </citation>
    <scope>NUCLEOTIDE SEQUENCE [LARGE SCALE GENOMIC DNA]</scope>
    <source>
        <strain evidence="1">Bifidobacterium_longum_subsp_infantis_JG_Bg463</strain>
    </source>
</reference>
<accession>A0A564VT19</accession>
<protein>
    <submittedName>
        <fullName evidence="1">Uncharacterized protein</fullName>
    </submittedName>
</protein>
<dbReference type="EMBL" id="CABHNT010000042">
    <property type="protein sequence ID" value="VUX35691.1"/>
    <property type="molecule type" value="Genomic_DNA"/>
</dbReference>
<dbReference type="AlphaFoldDB" id="A0A564VT19"/>
<evidence type="ECO:0000313" key="1">
    <source>
        <dbReference type="EMBL" id="VUX35691.1"/>
    </source>
</evidence>
<sequence length="68" mass="7353">MVIRGLATCLKGMYQDSPASSNTADQMLIPTVNSKVTKVIAMLARVPKAFLSSDFIMPDIFESETGLT</sequence>
<organism evidence="1 2">
    <name type="scientific">Bifidobacterium longum subsp. infantis</name>
    <dbReference type="NCBI Taxonomy" id="1682"/>
    <lineage>
        <taxon>Bacteria</taxon>
        <taxon>Bacillati</taxon>
        <taxon>Actinomycetota</taxon>
        <taxon>Actinomycetes</taxon>
        <taxon>Bifidobacteriales</taxon>
        <taxon>Bifidobacteriaceae</taxon>
        <taxon>Bifidobacterium</taxon>
    </lineage>
</organism>
<dbReference type="Proteomes" id="UP000345266">
    <property type="component" value="Unassembled WGS sequence"/>
</dbReference>
<name>A0A564VT19_BIFLI</name>
<proteinExistence type="predicted"/>
<gene>
    <name evidence="1" type="ORF">BLJG463_01674</name>
</gene>